<reference evidence="2" key="1">
    <citation type="submission" date="2022-10" db="EMBL/GenBank/DDBJ databases">
        <authorList>
            <person name="Yu W.X."/>
        </authorList>
    </citation>
    <scope>NUCLEOTIDE SEQUENCE</scope>
    <source>
        <strain evidence="2">AAT</strain>
    </source>
</reference>
<evidence type="ECO:0000256" key="1">
    <source>
        <dbReference type="SAM" id="Phobius"/>
    </source>
</evidence>
<evidence type="ECO:0000313" key="2">
    <source>
        <dbReference type="EMBL" id="MCW3785362.1"/>
    </source>
</evidence>
<keyword evidence="1" id="KW-1133">Transmembrane helix</keyword>
<name>A0AAE3M194_9BACT</name>
<feature type="transmembrane region" description="Helical" evidence="1">
    <location>
        <begin position="6"/>
        <end position="29"/>
    </location>
</feature>
<keyword evidence="3" id="KW-1185">Reference proteome</keyword>
<organism evidence="2 3">
    <name type="scientific">Plebeiibacterium sediminum</name>
    <dbReference type="NCBI Taxonomy" id="2992112"/>
    <lineage>
        <taxon>Bacteria</taxon>
        <taxon>Pseudomonadati</taxon>
        <taxon>Bacteroidota</taxon>
        <taxon>Bacteroidia</taxon>
        <taxon>Marinilabiliales</taxon>
        <taxon>Marinilabiliaceae</taxon>
        <taxon>Plebeiibacterium</taxon>
    </lineage>
</organism>
<evidence type="ECO:0000313" key="3">
    <source>
        <dbReference type="Proteomes" id="UP001209229"/>
    </source>
</evidence>
<gene>
    <name evidence="2" type="ORF">OM075_02730</name>
</gene>
<dbReference type="Proteomes" id="UP001209229">
    <property type="component" value="Unassembled WGS sequence"/>
</dbReference>
<keyword evidence="1" id="KW-0812">Transmembrane</keyword>
<keyword evidence="1" id="KW-0472">Membrane</keyword>
<accession>A0AAE3M194</accession>
<sequence length="117" mass="13766">MFFIGVFSTHITYIILALIYVFGYGTYALNLKKQKGEDHTEYKSITYQKPAYSKPVKTFYVSKITHNSCSEIKVKEHAIKTYNYRFIKHKLKTFDCKSWTSYNYQLPNITRPSPTQA</sequence>
<dbReference type="AlphaFoldDB" id="A0AAE3M194"/>
<protein>
    <submittedName>
        <fullName evidence="2">Uncharacterized protein</fullName>
    </submittedName>
</protein>
<proteinExistence type="predicted"/>
<comment type="caution">
    <text evidence="2">The sequence shown here is derived from an EMBL/GenBank/DDBJ whole genome shotgun (WGS) entry which is preliminary data.</text>
</comment>
<dbReference type="EMBL" id="JAPDPJ010000003">
    <property type="protein sequence ID" value="MCW3785362.1"/>
    <property type="molecule type" value="Genomic_DNA"/>
</dbReference>
<dbReference type="RefSeq" id="WP_301188934.1">
    <property type="nucleotide sequence ID" value="NZ_JAPDPJ010000003.1"/>
</dbReference>